<evidence type="ECO:0000313" key="4">
    <source>
        <dbReference type="Proteomes" id="UP000461754"/>
    </source>
</evidence>
<feature type="binding site" evidence="2">
    <location>
        <begin position="24"/>
        <end position="37"/>
    </location>
    <ligand>
        <name>ATP</name>
        <dbReference type="ChEBI" id="CHEBI:30616"/>
    </ligand>
</feature>
<dbReference type="EMBL" id="VUMO01000010">
    <property type="protein sequence ID" value="MSS20286.1"/>
    <property type="molecule type" value="Genomic_DNA"/>
</dbReference>
<dbReference type="PANTHER" id="PTHR37825:SF1">
    <property type="entry name" value="TRNA(MET) CYTIDINE ACETATE LIGASE"/>
    <property type="match status" value="1"/>
</dbReference>
<dbReference type="Proteomes" id="UP000461754">
    <property type="component" value="Unassembled WGS sequence"/>
</dbReference>
<dbReference type="GO" id="GO:0000049">
    <property type="term" value="F:tRNA binding"/>
    <property type="evidence" value="ECO:0007669"/>
    <property type="project" value="UniProtKB-KW"/>
</dbReference>
<organism evidence="3 4">
    <name type="scientific">Pseudoramibacter porci</name>
    <dbReference type="NCBI Taxonomy" id="2606631"/>
    <lineage>
        <taxon>Bacteria</taxon>
        <taxon>Bacillati</taxon>
        <taxon>Bacillota</taxon>
        <taxon>Clostridia</taxon>
        <taxon>Eubacteriales</taxon>
        <taxon>Eubacteriaceae</taxon>
        <taxon>Pseudoramibacter</taxon>
    </lineage>
</organism>
<dbReference type="PANTHER" id="PTHR37825">
    <property type="entry name" value="TRNA(MET) CYTIDINE ACETATE LIGASE"/>
    <property type="match status" value="1"/>
</dbReference>
<feature type="binding site" evidence="2">
    <location>
        <position position="118"/>
    </location>
    <ligand>
        <name>ATP</name>
        <dbReference type="ChEBI" id="CHEBI:30616"/>
    </ligand>
</feature>
<gene>
    <name evidence="2" type="primary">tmcAL</name>
    <name evidence="3" type="ORF">FYJ52_07735</name>
</gene>
<dbReference type="NCBIfam" id="NF010191">
    <property type="entry name" value="PRK13670.1"/>
    <property type="match status" value="1"/>
</dbReference>
<dbReference type="AlphaFoldDB" id="A0A7X2NH26"/>
<keyword evidence="2" id="KW-0436">Ligase</keyword>
<dbReference type="GO" id="GO:0016879">
    <property type="term" value="F:ligase activity, forming carbon-nitrogen bonds"/>
    <property type="evidence" value="ECO:0007669"/>
    <property type="project" value="UniProtKB-UniRule"/>
</dbReference>
<dbReference type="GO" id="GO:0006400">
    <property type="term" value="P:tRNA modification"/>
    <property type="evidence" value="ECO:0007669"/>
    <property type="project" value="UniProtKB-UniRule"/>
</dbReference>
<keyword evidence="4" id="KW-1185">Reference proteome</keyword>
<dbReference type="InterPro" id="IPR014729">
    <property type="entry name" value="Rossmann-like_a/b/a_fold"/>
</dbReference>
<keyword evidence="2" id="KW-0694">RNA-binding</keyword>
<sequence length="417" mass="47424">MKISKKSEKDRNWRHLFLKALGIIAEYNPFHNGHRFHIHTSQKCLHPDTTIIVMSGPFVQRGTPAVLDKWKRCKMALSNGADLVCELPFPWASAGAEKFAEGAVAILDVLNCCYLSFGSESGDIESLSTVARLLSEETPSFQSELKKHLECGISFAKSREDAVRSLLGREMADMMTHPNNTLGIEYLKAINRSRSHLQPITIKRQGALHDQAALNSFSSSAIRQLIKTNNVDRAADYLPYPSHVLKNTLFSSLEIDFERLTAAKLLTASRSQLLDLPDVTEGLEFALQNSVRDSQAFSYQQIIDRVSSKRIPKSRIRRILLYLALDISREVLYQSWKAAPPYVRILGMNDRGRAYLAENKKKIHCPVLINVKSNQTQLDNSAKKILRLDMQAQNMWNYLHRDRVLFQDYRHSPILVF</sequence>
<keyword evidence="2" id="KW-0820">tRNA-binding</keyword>
<comment type="subcellular location">
    <subcellularLocation>
        <location evidence="2">Cytoplasm</location>
    </subcellularLocation>
</comment>
<comment type="catalytic activity">
    <reaction evidence="2">
        <text>cytidine(34) in elongator tRNA(Met) + acetate + ATP = N(4)-acetylcytidine(34) in elongator tRNA(Met) + AMP + diphosphate</text>
        <dbReference type="Rhea" id="RHEA:58144"/>
        <dbReference type="Rhea" id="RHEA-COMP:10693"/>
        <dbReference type="Rhea" id="RHEA-COMP:10694"/>
        <dbReference type="ChEBI" id="CHEBI:30089"/>
        <dbReference type="ChEBI" id="CHEBI:30616"/>
        <dbReference type="ChEBI" id="CHEBI:33019"/>
        <dbReference type="ChEBI" id="CHEBI:74900"/>
        <dbReference type="ChEBI" id="CHEBI:82748"/>
        <dbReference type="ChEBI" id="CHEBI:456215"/>
    </reaction>
</comment>
<accession>A0A7X2NH26</accession>
<reference evidence="3 4" key="1">
    <citation type="submission" date="2019-08" db="EMBL/GenBank/DDBJ databases">
        <title>In-depth cultivation of the pig gut microbiome towards novel bacterial diversity and tailored functional studies.</title>
        <authorList>
            <person name="Wylensek D."/>
            <person name="Hitch T.C.A."/>
            <person name="Clavel T."/>
        </authorList>
    </citation>
    <scope>NUCLEOTIDE SEQUENCE [LARGE SCALE GENOMIC DNA]</scope>
    <source>
        <strain evidence="3 4">RF-744-FAT-4</strain>
    </source>
</reference>
<comment type="function">
    <text evidence="2">Catalyzes the formation of N(4)-acetylcytidine (ac(4)C) at the wobble position of elongator tRNA(Met), using acetate and ATP as substrates. First activates an acetate ion to form acetyladenylate (Ac-AMP) and then transfers the acetyl group to tRNA to form ac(4)C34.</text>
</comment>
<evidence type="ECO:0000256" key="1">
    <source>
        <dbReference type="ARBA" id="ARBA00022694"/>
    </source>
</evidence>
<feature type="binding site" evidence="2">
    <location>
        <position position="179"/>
    </location>
    <ligand>
        <name>ATP</name>
        <dbReference type="ChEBI" id="CHEBI:30616"/>
    </ligand>
</feature>
<evidence type="ECO:0000313" key="3">
    <source>
        <dbReference type="EMBL" id="MSS20286.1"/>
    </source>
</evidence>
<dbReference type="HAMAP" id="MF_01539">
    <property type="entry name" value="TmcAL"/>
    <property type="match status" value="1"/>
</dbReference>
<dbReference type="GO" id="GO:0005524">
    <property type="term" value="F:ATP binding"/>
    <property type="evidence" value="ECO:0007669"/>
    <property type="project" value="UniProtKB-KW"/>
</dbReference>
<dbReference type="InterPro" id="IPR008513">
    <property type="entry name" value="tRNA(Met)_cyd_acetate_ligase"/>
</dbReference>
<evidence type="ECO:0000256" key="2">
    <source>
        <dbReference type="HAMAP-Rule" id="MF_01539"/>
    </source>
</evidence>
<dbReference type="Gene3D" id="3.40.50.620">
    <property type="entry name" value="HUPs"/>
    <property type="match status" value="1"/>
</dbReference>
<protein>
    <recommendedName>
        <fullName evidence="2">tRNA(Met) cytidine acetate ligase</fullName>
        <ecNumber evidence="2">6.3.4.-</ecNumber>
    </recommendedName>
</protein>
<proteinExistence type="inferred from homology"/>
<dbReference type="GO" id="GO:0016740">
    <property type="term" value="F:transferase activity"/>
    <property type="evidence" value="ECO:0007669"/>
    <property type="project" value="UniProtKB-KW"/>
</dbReference>
<name>A0A7X2NH26_9FIRM</name>
<feature type="binding site" evidence="2">
    <location>
        <position position="204"/>
    </location>
    <ligand>
        <name>ATP</name>
        <dbReference type="ChEBI" id="CHEBI:30616"/>
    </ligand>
</feature>
<dbReference type="SUPFAM" id="SSF52374">
    <property type="entry name" value="Nucleotidylyl transferase"/>
    <property type="match status" value="1"/>
</dbReference>
<keyword evidence="2" id="KW-0067">ATP-binding</keyword>
<dbReference type="Pfam" id="PF05636">
    <property type="entry name" value="HIGH_NTase1"/>
    <property type="match status" value="1"/>
</dbReference>
<comment type="caution">
    <text evidence="3">The sequence shown here is derived from an EMBL/GenBank/DDBJ whole genome shotgun (WGS) entry which is preliminary data.</text>
</comment>
<keyword evidence="3" id="KW-0808">Transferase</keyword>
<comment type="caution">
    <text evidence="2">Lacks conserved residue(s) required for the propagation of feature annotation.</text>
</comment>
<keyword evidence="1 2" id="KW-0819">tRNA processing</keyword>
<keyword evidence="2" id="KW-0547">Nucleotide-binding</keyword>
<comment type="similarity">
    <text evidence="2">Belongs to the TmcAL family.</text>
</comment>
<dbReference type="GO" id="GO:0005737">
    <property type="term" value="C:cytoplasm"/>
    <property type="evidence" value="ECO:0007669"/>
    <property type="project" value="UniProtKB-SubCell"/>
</dbReference>
<dbReference type="EC" id="6.3.4.-" evidence="2"/>
<keyword evidence="2" id="KW-0963">Cytoplasm</keyword>